<dbReference type="InterPro" id="IPR058546">
    <property type="entry name" value="RPS4B/Roq1-like_LRR"/>
</dbReference>
<dbReference type="InterPro" id="IPR027417">
    <property type="entry name" value="P-loop_NTPase"/>
</dbReference>
<evidence type="ECO:0000256" key="2">
    <source>
        <dbReference type="ARBA" id="ARBA00022614"/>
    </source>
</evidence>
<gene>
    <name evidence="11" type="ORF">Ddye_018624</name>
</gene>
<evidence type="ECO:0000313" key="11">
    <source>
        <dbReference type="EMBL" id="KAK2651135.1"/>
    </source>
</evidence>
<dbReference type="InterPro" id="IPR036390">
    <property type="entry name" value="WH_DNA-bd_sf"/>
</dbReference>
<dbReference type="Pfam" id="PF23282">
    <property type="entry name" value="WHD_ROQ1"/>
    <property type="match status" value="1"/>
</dbReference>
<evidence type="ECO:0000256" key="7">
    <source>
        <dbReference type="ARBA" id="ARBA00047304"/>
    </source>
</evidence>
<feature type="domain" description="TIR" evidence="10">
    <location>
        <begin position="14"/>
        <end position="181"/>
    </location>
</feature>
<feature type="region of interest" description="Disordered" evidence="8">
    <location>
        <begin position="1681"/>
        <end position="1712"/>
    </location>
</feature>
<dbReference type="Pfam" id="PF00931">
    <property type="entry name" value="NB-ARC"/>
    <property type="match status" value="1"/>
</dbReference>
<feature type="transmembrane region" description="Helical" evidence="9">
    <location>
        <begin position="1731"/>
        <end position="1749"/>
    </location>
</feature>
<protein>
    <recommendedName>
        <fullName evidence="1">ADP-ribosyl cyclase/cyclic ADP-ribose hydrolase</fullName>
        <ecNumber evidence="1">3.2.2.6</ecNumber>
    </recommendedName>
</protein>
<dbReference type="FunFam" id="3.40.50.10140:FF:000007">
    <property type="entry name" value="Disease resistance protein (TIR-NBS-LRR class)"/>
    <property type="match status" value="1"/>
</dbReference>
<dbReference type="PRINTS" id="PR00364">
    <property type="entry name" value="DISEASERSIST"/>
</dbReference>
<evidence type="ECO:0000256" key="9">
    <source>
        <dbReference type="SAM" id="Phobius"/>
    </source>
</evidence>
<dbReference type="SUPFAM" id="SSF46785">
    <property type="entry name" value="Winged helix' DNA-binding domain"/>
    <property type="match status" value="1"/>
</dbReference>
<dbReference type="Proteomes" id="UP001280121">
    <property type="component" value="Unassembled WGS sequence"/>
</dbReference>
<comment type="catalytic activity">
    <reaction evidence="7">
        <text>NAD(+) + H2O = ADP-D-ribose + nicotinamide + H(+)</text>
        <dbReference type="Rhea" id="RHEA:16301"/>
        <dbReference type="ChEBI" id="CHEBI:15377"/>
        <dbReference type="ChEBI" id="CHEBI:15378"/>
        <dbReference type="ChEBI" id="CHEBI:17154"/>
        <dbReference type="ChEBI" id="CHEBI:57540"/>
        <dbReference type="ChEBI" id="CHEBI:57967"/>
        <dbReference type="EC" id="3.2.2.6"/>
    </reaction>
    <physiologicalReaction direction="left-to-right" evidence="7">
        <dbReference type="Rhea" id="RHEA:16302"/>
    </physiologicalReaction>
</comment>
<dbReference type="SUPFAM" id="SSF52540">
    <property type="entry name" value="P-loop containing nucleoside triphosphate hydrolases"/>
    <property type="match status" value="1"/>
</dbReference>
<dbReference type="InterPro" id="IPR042197">
    <property type="entry name" value="Apaf_helical"/>
</dbReference>
<keyword evidence="3" id="KW-0677">Repeat</keyword>
<feature type="compositionally biased region" description="Basic and acidic residues" evidence="8">
    <location>
        <begin position="1695"/>
        <end position="1709"/>
    </location>
</feature>
<dbReference type="GO" id="GO:0061809">
    <property type="term" value="F:NAD+ nucleosidase activity, cyclic ADP-ribose generating"/>
    <property type="evidence" value="ECO:0007669"/>
    <property type="project" value="UniProtKB-EC"/>
</dbReference>
<proteinExistence type="predicted"/>
<keyword evidence="5" id="KW-0611">Plant defense</keyword>
<dbReference type="InterPro" id="IPR044974">
    <property type="entry name" value="Disease_R_plants"/>
</dbReference>
<keyword evidence="9" id="KW-1133">Transmembrane helix</keyword>
<name>A0AAD9X250_9ROSI</name>
<dbReference type="InterPro" id="IPR000157">
    <property type="entry name" value="TIR_dom"/>
</dbReference>
<evidence type="ECO:0000256" key="8">
    <source>
        <dbReference type="SAM" id="MobiDB-lite"/>
    </source>
</evidence>
<dbReference type="Gene3D" id="3.40.50.10140">
    <property type="entry name" value="Toll/interleukin-1 receptor homology (TIR) domain"/>
    <property type="match status" value="1"/>
</dbReference>
<sequence>MASSSSCSGTTRETKFDVFLSFRGEDTRCTFTSHLYAALRRRKINTFIDYDLRKGDSISPALIETIEDSCLSIIILSENYASSTWCLDELVKIVECKETKGQIILPVFYHVVPSHVRKQTGSYGEAFAKHEKRFKETKDKVSSWRAALTEVANLSGWDIKEHDGPESEFVEKIVQDVLKKLKHMSLCDHLDGLVGILPRLEEVDSLLCIGTADFRTIGIWGMPGIGKTTIARAIFNRIANKFEGSCFLENVREEAAKCGLNNLQEKILSEIFEDPNSKKDISTLNRLGRMKVLIVLDDVNNTQHLKYLIGDRSWFCHGSRIIITSRDKQVLNNVTDIVYEVKELDIDHSLQLFSLNAFKQSFPIEEYLERSHLVVYYADGNPLVLKALGRFLEGRSKREWKSLMDKLKKCPNLDIQNVLRISYNGLDDQEKEIFLNIACFFKGERKHHVTTVLDEYGLSTEIGISVLVDKCLITIRENKIQMHDLIEEMGHNIVLQESIKEPGKRSRLWDPQDICNLFKKNKGTDAVESISLDLSQINEMHLNSDAFKRIPSLRLLKFYSSRYSKGMKENDMVQLCGDLEFLPDELRYLHWHRYPLRSLPSEFKPESLVDLQMHHSNVEHLWNESQWNLEKLRRIDLSYSQHLTEIPNLSGASNLQTIVLNGCSMLTKFPQISWNIKELCLGQTAIEEVPSTVIERLNQLVSLKLNYCSRLKNLPSNIRNLTSLTELSLQGCSSITEFPDISTSVFELNLDLTAVEQVPSSIEHLTNLWLLSLVECTRLKRVSGSIFKLKFLEYVLLSRCSKLEDLPEVSESNGNLRFLLLDRTAIKKLPASIELLRQLSHLNAGLCKNIENLPNGICNMNNLSFLNLSGCGGVEKMLEDLPLSSFSGLGSLKQLYLRKCNLSTLPSALSHLSLLEHLNLHGNNFESLNLEPFSCLKILNISHCKRLQSLEKFPFPSRLLELHAHQCISLETLPILTVVVSPTTWRSKHSFIYSNCLKLDADARRSIMVDAWIRIKTMATETRLIVSLLDNLKIDMEGGSFCFCFPGNEIPEWFGNQSSIIQNGGSSVIIELHPHRCSTEFLGLALCIVAEIDVCQHIDLYFQCKCSFDNGVSHEFICYLKGVDSNGIPGILESDHLFLLYNTQLSGFCRKEDGEHNLRIFSSRPNARFEISPVDMNLQPLPNCKIKKCGVHLLYKEEETTQNSLSEARGDGISNVKDQEDPKSKTLQERVQNEMFLIEHKMVPVSLVSLFYTGNEIPEWVRNQNSGSSVTIELPLHWYSRTEVFSNLAFCFVAALEDCEHFDINFQCKCFFSTNGVTGLKFYFDYKAIDSNGIPIILDSDHGFLVGLSFSRREDREHYIEIFSSCRNVTFEVSPVDKDLQPITNCKIKKCGVLLPYSEEETTQKSGDGSVNEAGVVESGGDDISNVKDQEDPKSTTILVTKAAVIVAEILLIGVKEMPAAAVSCCYYPGNKIPEWFCNQNSGSSVTIELPPHWCSTEFLGFAFCIVAAFEDCEHFDFNFLYRFLFEINGVEAVQLKCLIKSGISRILESDHVFQHVFLFNRRDIENNFMTFSSNCNATFKFSTFDENLQPVPNCKIKKCGVHLLYLKEETTKKIGDDSFNVELEEAIQKVRTLPKFEGAVEIFSLESLKSGRGVHLRYLEEETSQKSGYDSFNEAGLAESGGDGISNVEAEDDPNSKTLEEETEHNSESESAVDTLLFGKSGVKLMSKKVFLVGLAPLFLWWCFCWAMQMWS</sequence>
<evidence type="ECO:0000313" key="12">
    <source>
        <dbReference type="Proteomes" id="UP001280121"/>
    </source>
</evidence>
<keyword evidence="9" id="KW-0472">Membrane</keyword>
<dbReference type="PROSITE" id="PS50104">
    <property type="entry name" value="TIR"/>
    <property type="match status" value="1"/>
</dbReference>
<dbReference type="Pfam" id="PF23286">
    <property type="entry name" value="LRR_13"/>
    <property type="match status" value="1"/>
</dbReference>
<evidence type="ECO:0000256" key="3">
    <source>
        <dbReference type="ARBA" id="ARBA00022737"/>
    </source>
</evidence>
<dbReference type="SUPFAM" id="SSF52200">
    <property type="entry name" value="Toll/Interleukin receptor TIR domain"/>
    <property type="match status" value="1"/>
</dbReference>
<dbReference type="SUPFAM" id="SSF52058">
    <property type="entry name" value="L domain-like"/>
    <property type="match status" value="2"/>
</dbReference>
<dbReference type="GO" id="GO:0043531">
    <property type="term" value="F:ADP binding"/>
    <property type="evidence" value="ECO:0007669"/>
    <property type="project" value="InterPro"/>
</dbReference>
<evidence type="ECO:0000259" key="10">
    <source>
        <dbReference type="PROSITE" id="PS50104"/>
    </source>
</evidence>
<dbReference type="GO" id="GO:0007165">
    <property type="term" value="P:signal transduction"/>
    <property type="evidence" value="ECO:0007669"/>
    <property type="project" value="InterPro"/>
</dbReference>
<dbReference type="InterPro" id="IPR035897">
    <property type="entry name" value="Toll_tir_struct_dom_sf"/>
</dbReference>
<accession>A0AAD9X250</accession>
<dbReference type="InterPro" id="IPR058192">
    <property type="entry name" value="WHD_ROQ1-like"/>
</dbReference>
<keyword evidence="6" id="KW-0520">NAD</keyword>
<evidence type="ECO:0000256" key="1">
    <source>
        <dbReference type="ARBA" id="ARBA00011982"/>
    </source>
</evidence>
<dbReference type="Gene3D" id="1.10.8.430">
    <property type="entry name" value="Helical domain of apoptotic protease-activating factors"/>
    <property type="match status" value="1"/>
</dbReference>
<reference evidence="11" key="1">
    <citation type="journal article" date="2023" name="Plant J.">
        <title>Genome sequences and population genomics provide insights into the demographic history, inbreeding, and mutation load of two 'living fossil' tree species of Dipteronia.</title>
        <authorList>
            <person name="Feng Y."/>
            <person name="Comes H.P."/>
            <person name="Chen J."/>
            <person name="Zhu S."/>
            <person name="Lu R."/>
            <person name="Zhang X."/>
            <person name="Li P."/>
            <person name="Qiu J."/>
            <person name="Olsen K.M."/>
            <person name="Qiu Y."/>
        </authorList>
    </citation>
    <scope>NUCLEOTIDE SEQUENCE</scope>
    <source>
        <strain evidence="11">KIB01</strain>
    </source>
</reference>
<dbReference type="GO" id="GO:0006952">
    <property type="term" value="P:defense response"/>
    <property type="evidence" value="ECO:0007669"/>
    <property type="project" value="UniProtKB-KW"/>
</dbReference>
<comment type="caution">
    <text evidence="11">The sequence shown here is derived from an EMBL/GenBank/DDBJ whole genome shotgun (WGS) entry which is preliminary data.</text>
</comment>
<evidence type="ECO:0000256" key="6">
    <source>
        <dbReference type="ARBA" id="ARBA00023027"/>
    </source>
</evidence>
<dbReference type="SMART" id="SM00255">
    <property type="entry name" value="TIR"/>
    <property type="match status" value="1"/>
</dbReference>
<dbReference type="PANTHER" id="PTHR11017:SF479">
    <property type="entry name" value="DISEASE RESISTANCE PROTEIN (TIR-NBS-LRR CLASS) FAMILY"/>
    <property type="match status" value="1"/>
</dbReference>
<dbReference type="PANTHER" id="PTHR11017">
    <property type="entry name" value="LEUCINE-RICH REPEAT-CONTAINING PROTEIN"/>
    <property type="match status" value="1"/>
</dbReference>
<dbReference type="InterPro" id="IPR002182">
    <property type="entry name" value="NB-ARC"/>
</dbReference>
<dbReference type="Pfam" id="PF20160">
    <property type="entry name" value="C-JID"/>
    <property type="match status" value="3"/>
</dbReference>
<keyword evidence="9" id="KW-0812">Transmembrane</keyword>
<organism evidence="11 12">
    <name type="scientific">Dipteronia dyeriana</name>
    <dbReference type="NCBI Taxonomy" id="168575"/>
    <lineage>
        <taxon>Eukaryota</taxon>
        <taxon>Viridiplantae</taxon>
        <taxon>Streptophyta</taxon>
        <taxon>Embryophyta</taxon>
        <taxon>Tracheophyta</taxon>
        <taxon>Spermatophyta</taxon>
        <taxon>Magnoliopsida</taxon>
        <taxon>eudicotyledons</taxon>
        <taxon>Gunneridae</taxon>
        <taxon>Pentapetalae</taxon>
        <taxon>rosids</taxon>
        <taxon>malvids</taxon>
        <taxon>Sapindales</taxon>
        <taxon>Sapindaceae</taxon>
        <taxon>Hippocastanoideae</taxon>
        <taxon>Acereae</taxon>
        <taxon>Dipteronia</taxon>
    </lineage>
</organism>
<keyword evidence="2" id="KW-0433">Leucine-rich repeat</keyword>
<dbReference type="Gene3D" id="3.40.50.300">
    <property type="entry name" value="P-loop containing nucleotide triphosphate hydrolases"/>
    <property type="match status" value="1"/>
</dbReference>
<evidence type="ECO:0000256" key="5">
    <source>
        <dbReference type="ARBA" id="ARBA00022821"/>
    </source>
</evidence>
<dbReference type="EMBL" id="JANJYI010000005">
    <property type="protein sequence ID" value="KAK2651135.1"/>
    <property type="molecule type" value="Genomic_DNA"/>
</dbReference>
<dbReference type="InterPro" id="IPR032675">
    <property type="entry name" value="LRR_dom_sf"/>
</dbReference>
<keyword evidence="4" id="KW-0378">Hydrolase</keyword>
<dbReference type="Pfam" id="PF01582">
    <property type="entry name" value="TIR"/>
    <property type="match status" value="1"/>
</dbReference>
<keyword evidence="12" id="KW-1185">Reference proteome</keyword>
<dbReference type="EC" id="3.2.2.6" evidence="1"/>
<dbReference type="Gene3D" id="3.80.10.10">
    <property type="entry name" value="Ribonuclease Inhibitor"/>
    <property type="match status" value="2"/>
</dbReference>
<evidence type="ECO:0000256" key="4">
    <source>
        <dbReference type="ARBA" id="ARBA00022801"/>
    </source>
</evidence>
<feature type="region of interest" description="Disordered" evidence="8">
    <location>
        <begin position="1203"/>
        <end position="1225"/>
    </location>
</feature>
<dbReference type="InterPro" id="IPR045344">
    <property type="entry name" value="C-JID"/>
</dbReference>